<name>A0A8B8EB81_CRAVI</name>
<evidence type="ECO:0000256" key="2">
    <source>
        <dbReference type="ARBA" id="ARBA00022801"/>
    </source>
</evidence>
<keyword evidence="6" id="KW-1185">Reference proteome</keyword>
<dbReference type="InterPro" id="IPR023476">
    <property type="entry name" value="Pep_tRNA_hydro_II_dom_sf"/>
</dbReference>
<proteinExistence type="inferred from homology"/>
<dbReference type="InterPro" id="IPR002833">
    <property type="entry name" value="PTH2"/>
</dbReference>
<evidence type="ECO:0000313" key="6">
    <source>
        <dbReference type="Proteomes" id="UP000694844"/>
    </source>
</evidence>
<keyword evidence="2" id="KW-0378">Hydrolase</keyword>
<dbReference type="Proteomes" id="UP000694844">
    <property type="component" value="Chromosome 5"/>
</dbReference>
<keyword evidence="5" id="KW-1133">Transmembrane helix</keyword>
<dbReference type="NCBIfam" id="TIGR00283">
    <property type="entry name" value="arch_pth2"/>
    <property type="match status" value="1"/>
</dbReference>
<sequence>MDRKEVGVAVSIGVGLGFVVGWFLRGRSLKRIPYPASVKNNDVDLTDNALNLSDNGEYKLVLVVRQDLKMGKGKMAAQCCHAAVHAAEFVARNNPEVFNKWKMTGQPKVVVKADSEQVLLDLSKKARSLGLNASLIRDAGRTQIAPGSKTVLGVGPGPENLVNDVTGHLKLC</sequence>
<gene>
    <name evidence="7" type="primary">LOC111133133</name>
</gene>
<dbReference type="AlphaFoldDB" id="A0A8B8EB81"/>
<evidence type="ECO:0000256" key="3">
    <source>
        <dbReference type="ARBA" id="ARBA00038050"/>
    </source>
</evidence>
<organism evidence="6 7">
    <name type="scientific">Crassostrea virginica</name>
    <name type="common">Eastern oyster</name>
    <dbReference type="NCBI Taxonomy" id="6565"/>
    <lineage>
        <taxon>Eukaryota</taxon>
        <taxon>Metazoa</taxon>
        <taxon>Spiralia</taxon>
        <taxon>Lophotrochozoa</taxon>
        <taxon>Mollusca</taxon>
        <taxon>Bivalvia</taxon>
        <taxon>Autobranchia</taxon>
        <taxon>Pteriomorphia</taxon>
        <taxon>Ostreida</taxon>
        <taxon>Ostreoidea</taxon>
        <taxon>Ostreidae</taxon>
        <taxon>Crassostrea</taxon>
    </lineage>
</organism>
<dbReference type="GO" id="GO:0005829">
    <property type="term" value="C:cytosol"/>
    <property type="evidence" value="ECO:0007669"/>
    <property type="project" value="TreeGrafter"/>
</dbReference>
<dbReference type="SUPFAM" id="SSF102462">
    <property type="entry name" value="Peptidyl-tRNA hydrolase II"/>
    <property type="match status" value="1"/>
</dbReference>
<dbReference type="PANTHER" id="PTHR12649:SF11">
    <property type="entry name" value="PEPTIDYL-TRNA HYDROLASE 2, MITOCHONDRIAL"/>
    <property type="match status" value="1"/>
</dbReference>
<keyword evidence="5" id="KW-0472">Membrane</keyword>
<reference evidence="7" key="1">
    <citation type="submission" date="2025-08" db="UniProtKB">
        <authorList>
            <consortium name="RefSeq"/>
        </authorList>
    </citation>
    <scope>IDENTIFICATION</scope>
    <source>
        <tissue evidence="7">Whole sample</tissue>
    </source>
</reference>
<dbReference type="KEGG" id="cvn:111133133"/>
<comment type="similarity">
    <text evidence="3">Belongs to the PTH2 family.</text>
</comment>
<feature type="transmembrane region" description="Helical" evidence="5">
    <location>
        <begin position="6"/>
        <end position="24"/>
    </location>
</feature>
<dbReference type="RefSeq" id="XP_022336939.1">
    <property type="nucleotide sequence ID" value="XM_022481231.1"/>
</dbReference>
<protein>
    <recommendedName>
        <fullName evidence="1">peptidyl-tRNA hydrolase</fullName>
        <ecNumber evidence="1">3.1.1.29</ecNumber>
    </recommendedName>
</protein>
<evidence type="ECO:0000256" key="1">
    <source>
        <dbReference type="ARBA" id="ARBA00013260"/>
    </source>
</evidence>
<evidence type="ECO:0000313" key="7">
    <source>
        <dbReference type="RefSeq" id="XP_022336939.1"/>
    </source>
</evidence>
<dbReference type="CDD" id="cd02430">
    <property type="entry name" value="PTH2"/>
    <property type="match status" value="1"/>
</dbReference>
<dbReference type="OrthoDB" id="1733656at2759"/>
<dbReference type="GeneID" id="111133133"/>
<keyword evidence="5" id="KW-0812">Transmembrane</keyword>
<accession>A0A8B8EB81</accession>
<comment type="catalytic activity">
    <reaction evidence="4">
        <text>an N-acyl-L-alpha-aminoacyl-tRNA + H2O = an N-acyl-L-amino acid + a tRNA + H(+)</text>
        <dbReference type="Rhea" id="RHEA:54448"/>
        <dbReference type="Rhea" id="RHEA-COMP:10123"/>
        <dbReference type="Rhea" id="RHEA-COMP:13883"/>
        <dbReference type="ChEBI" id="CHEBI:15377"/>
        <dbReference type="ChEBI" id="CHEBI:15378"/>
        <dbReference type="ChEBI" id="CHEBI:59874"/>
        <dbReference type="ChEBI" id="CHEBI:78442"/>
        <dbReference type="ChEBI" id="CHEBI:138191"/>
        <dbReference type="EC" id="3.1.1.29"/>
    </reaction>
</comment>
<dbReference type="EC" id="3.1.1.29" evidence="1"/>
<evidence type="ECO:0000256" key="5">
    <source>
        <dbReference type="SAM" id="Phobius"/>
    </source>
</evidence>
<dbReference type="NCBIfam" id="NF003314">
    <property type="entry name" value="PRK04322.1"/>
    <property type="match status" value="1"/>
</dbReference>
<evidence type="ECO:0000256" key="4">
    <source>
        <dbReference type="ARBA" id="ARBA00048707"/>
    </source>
</evidence>
<dbReference type="PANTHER" id="PTHR12649">
    <property type="entry name" value="PEPTIDYL-TRNA HYDROLASE 2"/>
    <property type="match status" value="1"/>
</dbReference>
<dbReference type="Pfam" id="PF01981">
    <property type="entry name" value="PTH2"/>
    <property type="match status" value="1"/>
</dbReference>
<dbReference type="FunFam" id="3.40.1490.10:FF:000001">
    <property type="entry name" value="Peptidyl-tRNA hydrolase 2"/>
    <property type="match status" value="1"/>
</dbReference>
<dbReference type="GO" id="GO:0004045">
    <property type="term" value="F:peptidyl-tRNA hydrolase activity"/>
    <property type="evidence" value="ECO:0007669"/>
    <property type="project" value="UniProtKB-EC"/>
</dbReference>
<dbReference type="Gene3D" id="3.40.1490.10">
    <property type="entry name" value="Bit1"/>
    <property type="match status" value="1"/>
</dbReference>